<evidence type="ECO:0000313" key="3">
    <source>
        <dbReference type="EMBL" id="SDG02258.1"/>
    </source>
</evidence>
<dbReference type="GO" id="GO:0017168">
    <property type="term" value="F:5-oxoprolinase (ATP-hydrolyzing) activity"/>
    <property type="evidence" value="ECO:0007669"/>
    <property type="project" value="TreeGrafter"/>
</dbReference>
<dbReference type="GO" id="GO:0006749">
    <property type="term" value="P:glutathione metabolic process"/>
    <property type="evidence" value="ECO:0007669"/>
    <property type="project" value="TreeGrafter"/>
</dbReference>
<reference evidence="3 4" key="1">
    <citation type="submission" date="2016-10" db="EMBL/GenBank/DDBJ databases">
        <authorList>
            <person name="Varghese N."/>
            <person name="Submissions S."/>
        </authorList>
    </citation>
    <scope>NUCLEOTIDE SEQUENCE [LARGE SCALE GENOMIC DNA]</scope>
    <source>
        <strain evidence="3 4">DSM 18839</strain>
    </source>
</reference>
<comment type="caution">
    <text evidence="3">The sequence shown here is derived from an EMBL/GenBank/DDBJ whole genome shotgun (WGS) entry which is preliminary data.</text>
</comment>
<organism evidence="3 4">
    <name type="scientific">Thalassobaculum litoreum DSM 18839</name>
    <dbReference type="NCBI Taxonomy" id="1123362"/>
    <lineage>
        <taxon>Bacteria</taxon>
        <taxon>Pseudomonadati</taxon>
        <taxon>Pseudomonadota</taxon>
        <taxon>Alphaproteobacteria</taxon>
        <taxon>Rhodospirillales</taxon>
        <taxon>Thalassobaculaceae</taxon>
        <taxon>Thalassobaculum</taxon>
    </lineage>
</organism>
<keyword evidence="4" id="KW-1185">Reference proteome</keyword>
<feature type="region of interest" description="Disordered" evidence="1">
    <location>
        <begin position="498"/>
        <end position="551"/>
    </location>
</feature>
<dbReference type="InterPro" id="IPR045079">
    <property type="entry name" value="Oxoprolinase-like"/>
</dbReference>
<gene>
    <name evidence="3" type="ORF">SAMN05660686_03078</name>
</gene>
<dbReference type="PANTHER" id="PTHR11365:SF23">
    <property type="entry name" value="HYPOTHETICAL 5-OXOPROLINASE (EUROFUNG)-RELATED"/>
    <property type="match status" value="1"/>
</dbReference>
<dbReference type="Pfam" id="PF02538">
    <property type="entry name" value="Hydantoinase_B"/>
    <property type="match status" value="1"/>
</dbReference>
<proteinExistence type="predicted"/>
<dbReference type="Proteomes" id="UP000198615">
    <property type="component" value="Unassembled WGS sequence"/>
</dbReference>
<dbReference type="EMBL" id="FNBW01000009">
    <property type="protein sequence ID" value="SDG02258.1"/>
    <property type="molecule type" value="Genomic_DNA"/>
</dbReference>
<dbReference type="RefSeq" id="WP_093151552.1">
    <property type="nucleotide sequence ID" value="NZ_FNBW01000009.1"/>
</dbReference>
<feature type="domain" description="Hydantoinase B/oxoprolinase" evidence="2">
    <location>
        <begin position="9"/>
        <end position="532"/>
    </location>
</feature>
<accession>A0A8G2BJT4</accession>
<feature type="compositionally biased region" description="Basic and acidic residues" evidence="1">
    <location>
        <begin position="532"/>
        <end position="551"/>
    </location>
</feature>
<name>A0A8G2BJT4_9PROT</name>
<sequence>MTAPAMELDPVQVEIIRNALVAAAEEMGVTIWRTSRSSVVRDLLDYSTCVFDADGGAVGQSTAIPIHLNSMPSCLAEILANHIPIEEWEDGDIIITNDPYAGGQHLSDIQTFKPVFHEGRRIAIAGILVHHLDVGGGAAGSYDPSATEIQQEGFRIPPLKIAERGKRNEAVVKLLLRQTREPANVGGDFASQLAALETGTANLKRIVARYGPDLLAAAMARIQDQSEAAMRAMIRDVPDGTYSFEDFVDDDGIDRDTRLRVAVTLTVDGDGMSIDLAGSSPQAKGPVNCTYAMAYSAAMCGVLMSLGTEIPANAGCYRPAKVTAPEGTVVNCRYPAPVANRMATGHRVVNAVMGAFHQAIPGKVPAAYYGVSYATAMNCIHADGSRQVYFDLECGGWGGHPDEDGASGFSCGLHNISNAPMEMLENSLPIQFQEYALVPDSGGKGRTRGGLGLARAYRLETPTGVFAANLDRFKVRPYGLAGGEPGQPGRLTVTRAATGETEDLPSKVSSVPASKGDVFRLQTAGGGGYGDPADRSEAAKAADRENGYTSG</sequence>
<evidence type="ECO:0000256" key="1">
    <source>
        <dbReference type="SAM" id="MobiDB-lite"/>
    </source>
</evidence>
<dbReference type="OrthoDB" id="9761586at2"/>
<evidence type="ECO:0000259" key="2">
    <source>
        <dbReference type="Pfam" id="PF02538"/>
    </source>
</evidence>
<dbReference type="InterPro" id="IPR003692">
    <property type="entry name" value="Hydantoinase_B"/>
</dbReference>
<dbReference type="PANTHER" id="PTHR11365">
    <property type="entry name" value="5-OXOPROLINASE RELATED"/>
    <property type="match status" value="1"/>
</dbReference>
<protein>
    <submittedName>
        <fullName evidence="3">N-methylhydantoinase B</fullName>
    </submittedName>
</protein>
<dbReference type="GO" id="GO:0005829">
    <property type="term" value="C:cytosol"/>
    <property type="evidence" value="ECO:0007669"/>
    <property type="project" value="TreeGrafter"/>
</dbReference>
<evidence type="ECO:0000313" key="4">
    <source>
        <dbReference type="Proteomes" id="UP000198615"/>
    </source>
</evidence>
<dbReference type="AlphaFoldDB" id="A0A8G2BJT4"/>